<dbReference type="Proteomes" id="UP001519308">
    <property type="component" value="Unassembled WGS sequence"/>
</dbReference>
<dbReference type="EMBL" id="JAGGLL010000008">
    <property type="protein sequence ID" value="MBP2021577.1"/>
    <property type="molecule type" value="Genomic_DNA"/>
</dbReference>
<protein>
    <recommendedName>
        <fullName evidence="1">N-acetyltransferase domain-containing protein</fullName>
    </recommendedName>
</protein>
<dbReference type="PANTHER" id="PTHR31143:SF2">
    <property type="entry name" value="FR47-LIKE DOMAIN-CONTAINING PROTEIN-RELATED"/>
    <property type="match status" value="1"/>
</dbReference>
<accession>A0ABS4K1C3</accession>
<dbReference type="SUPFAM" id="SSF55729">
    <property type="entry name" value="Acyl-CoA N-acyltransferases (Nat)"/>
    <property type="match status" value="2"/>
</dbReference>
<evidence type="ECO:0000259" key="1">
    <source>
        <dbReference type="PROSITE" id="PS51186"/>
    </source>
</evidence>
<dbReference type="InterPro" id="IPR016181">
    <property type="entry name" value="Acyl_CoA_acyltransferase"/>
</dbReference>
<comment type="caution">
    <text evidence="2">The sequence shown here is derived from an EMBL/GenBank/DDBJ whole genome shotgun (WGS) entry which is preliminary data.</text>
</comment>
<keyword evidence="3" id="KW-1185">Reference proteome</keyword>
<proteinExistence type="predicted"/>
<evidence type="ECO:0000313" key="2">
    <source>
        <dbReference type="EMBL" id="MBP2021577.1"/>
    </source>
</evidence>
<name>A0ABS4K1C3_9CLOT</name>
<dbReference type="Gene3D" id="3.40.630.30">
    <property type="match status" value="1"/>
</dbReference>
<organism evidence="2 3">
    <name type="scientific">Clostridium punense</name>
    <dbReference type="NCBI Taxonomy" id="1054297"/>
    <lineage>
        <taxon>Bacteria</taxon>
        <taxon>Bacillati</taxon>
        <taxon>Bacillota</taxon>
        <taxon>Clostridia</taxon>
        <taxon>Eubacteriales</taxon>
        <taxon>Clostridiaceae</taxon>
        <taxon>Clostridium</taxon>
    </lineage>
</organism>
<dbReference type="InterPro" id="IPR027365">
    <property type="entry name" value="GNAT_acetyltra_YdfB-like"/>
</dbReference>
<dbReference type="InterPro" id="IPR013653">
    <property type="entry name" value="GCN5-like_dom"/>
</dbReference>
<dbReference type="Pfam" id="PF08445">
    <property type="entry name" value="FR47"/>
    <property type="match status" value="1"/>
</dbReference>
<gene>
    <name evidence="2" type="ORF">J2Z44_001373</name>
</gene>
<dbReference type="PANTHER" id="PTHR31143">
    <property type="match status" value="1"/>
</dbReference>
<dbReference type="RefSeq" id="WP_209649435.1">
    <property type="nucleotide sequence ID" value="NZ_JAGGLL010000008.1"/>
</dbReference>
<sequence>MIIKTTYGKPIYDFLNKNKIINLNLIGFLENVPDAEVYVDNEVNPTGVVARKDYFSSLYTENDDFLNEVLDTLYKEDGFYGFRAVHRPIAEKIRSKFTVNWESLNALYYYPEKKVDLSRIKSQVRPIDIKDAEIINHYYTYKDEISLDKIKDDIENRPSSAIYVDGDVASWVLIHNDNSMGIMYTKEEYRGRDYAEQVTLDLTNKILESGHVPFLTIVDGNNMSPGLAKKCGFIHEGVYTDWFGIISGTPKVFIDWYDECDKKFQEATKTLREELPAITEDTHCLYILNGNESGSIEVPEGFKTEVAETMEKKHIWCATLAEGLDINVDKKSEFLEKLMEIVSNENYEFKLILGTINGKPVSTAAFLRLYDDLCGIYMVSTTEKAHKDEIIGVTLTEGLKKVKEYDMYLCFLNSVESEFELYNKVGFIPCDISKEEKQ</sequence>
<dbReference type="PROSITE" id="PS51186">
    <property type="entry name" value="GNAT"/>
    <property type="match status" value="1"/>
</dbReference>
<evidence type="ECO:0000313" key="3">
    <source>
        <dbReference type="Proteomes" id="UP001519308"/>
    </source>
</evidence>
<reference evidence="2 3" key="1">
    <citation type="submission" date="2021-03" db="EMBL/GenBank/DDBJ databases">
        <title>Genomic Encyclopedia of Type Strains, Phase IV (KMG-IV): sequencing the most valuable type-strain genomes for metagenomic binning, comparative biology and taxonomic classification.</title>
        <authorList>
            <person name="Goeker M."/>
        </authorList>
    </citation>
    <scope>NUCLEOTIDE SEQUENCE [LARGE SCALE GENOMIC DNA]</scope>
    <source>
        <strain evidence="2 3">DSM 28650</strain>
    </source>
</reference>
<dbReference type="InterPro" id="IPR000182">
    <property type="entry name" value="GNAT_dom"/>
</dbReference>
<feature type="domain" description="N-acetyltransferase" evidence="1">
    <location>
        <begin position="122"/>
        <end position="263"/>
    </location>
</feature>